<dbReference type="RefSeq" id="WP_087655209.1">
    <property type="nucleotide sequence ID" value="NZ_FCOL02000004.1"/>
</dbReference>
<organism evidence="1 2">
    <name type="scientific">Caballeronia terrestris</name>
    <dbReference type="NCBI Taxonomy" id="1226301"/>
    <lineage>
        <taxon>Bacteria</taxon>
        <taxon>Pseudomonadati</taxon>
        <taxon>Pseudomonadota</taxon>
        <taxon>Betaproteobacteria</taxon>
        <taxon>Burkholderiales</taxon>
        <taxon>Burkholderiaceae</taxon>
        <taxon>Caballeronia</taxon>
    </lineage>
</organism>
<keyword evidence="2" id="KW-1185">Reference proteome</keyword>
<accession>A0A158G3M1</accession>
<comment type="caution">
    <text evidence="1">The sequence shown here is derived from an EMBL/GenBank/DDBJ whole genome shotgun (WGS) entry which is preliminary data.</text>
</comment>
<dbReference type="OrthoDB" id="9094251at2"/>
<protein>
    <recommendedName>
        <fullName evidence="3">Type III secretion protein</fullName>
    </recommendedName>
</protein>
<evidence type="ECO:0008006" key="3">
    <source>
        <dbReference type="Google" id="ProtNLM"/>
    </source>
</evidence>
<evidence type="ECO:0000313" key="2">
    <source>
        <dbReference type="Proteomes" id="UP000054925"/>
    </source>
</evidence>
<dbReference type="AlphaFoldDB" id="A0A158G3M1"/>
<gene>
    <name evidence="1" type="ORF">AWB67_01096</name>
</gene>
<dbReference type="Proteomes" id="UP000054925">
    <property type="component" value="Unassembled WGS sequence"/>
</dbReference>
<proteinExistence type="predicted"/>
<dbReference type="EMBL" id="FCOL02000004">
    <property type="protein sequence ID" value="SAL26704.1"/>
    <property type="molecule type" value="Genomic_DNA"/>
</dbReference>
<sequence length="193" mass="21076">MKHRTTLAPAAWAHHSWLGQRRAILSERAARAANACLLMRFPELADGLPKDLAPVYVIPRPAFARLCRTAAALAYASQLRKIISAPARQVLVRELGPGRLRAIQLSRRASLDPLPAPTAPDWRQRAETTAMGLLLSMRAQPDPRQRLWLRLRLPVGVADAAGALENAVGPAVPADAAAELRDEAHRLMRGESC</sequence>
<evidence type="ECO:0000313" key="1">
    <source>
        <dbReference type="EMBL" id="SAL26704.1"/>
    </source>
</evidence>
<name>A0A158G3M1_9BURK</name>
<reference evidence="1" key="1">
    <citation type="submission" date="2016-01" db="EMBL/GenBank/DDBJ databases">
        <authorList>
            <person name="Peeters C."/>
        </authorList>
    </citation>
    <scope>NUCLEOTIDE SEQUENCE [LARGE SCALE GENOMIC DNA]</scope>
    <source>
        <strain evidence="1">LMG 22937</strain>
    </source>
</reference>